<dbReference type="RefSeq" id="WP_135471533.1">
    <property type="nucleotide sequence ID" value="NZ_SJSA01000001.1"/>
</dbReference>
<sequence>MVTDINSVFRQLSRTEKTKFVNSKIDYASEDAVAEYVAAYIFDVLKYTDLKQVAEYLRGKGYTVTLNNE</sequence>
<dbReference type="Proteomes" id="UP000297635">
    <property type="component" value="Unassembled WGS sequence"/>
</dbReference>
<proteinExistence type="predicted"/>
<reference evidence="1 2" key="1">
    <citation type="submission" date="2019-02" db="EMBL/GenBank/DDBJ databases">
        <title>Isolation and identification of novel species under the genus Muribaculum.</title>
        <authorList>
            <person name="Miyake S."/>
            <person name="Ding Y."/>
            <person name="Low A."/>
            <person name="Soh M."/>
            <person name="Seedorf H."/>
        </authorList>
    </citation>
    <scope>NUCLEOTIDE SEQUENCE [LARGE SCALE GENOMIC DNA]</scope>
    <source>
        <strain evidence="1 2">TLL-A3</strain>
    </source>
</reference>
<gene>
    <name evidence="1" type="ORF">EZ315_07485</name>
</gene>
<evidence type="ECO:0000313" key="1">
    <source>
        <dbReference type="EMBL" id="TGG40524.1"/>
    </source>
</evidence>
<dbReference type="AlphaFoldDB" id="A0A4Z0V811"/>
<protein>
    <submittedName>
        <fullName evidence="1">Uncharacterized protein</fullName>
    </submittedName>
</protein>
<dbReference type="EMBL" id="SJSA01000001">
    <property type="protein sequence ID" value="TGG40524.1"/>
    <property type="molecule type" value="Genomic_DNA"/>
</dbReference>
<name>A0A4Z0V811_9BACT</name>
<accession>A0A4Z0V811</accession>
<organism evidence="1 2">
    <name type="scientific">Duncaniella freteri</name>
    <dbReference type="NCBI Taxonomy" id="2530391"/>
    <lineage>
        <taxon>Bacteria</taxon>
        <taxon>Pseudomonadati</taxon>
        <taxon>Bacteroidota</taxon>
        <taxon>Bacteroidia</taxon>
        <taxon>Bacteroidales</taxon>
        <taxon>Muribaculaceae</taxon>
        <taxon>Duncaniella</taxon>
    </lineage>
</organism>
<comment type="caution">
    <text evidence="1">The sequence shown here is derived from an EMBL/GenBank/DDBJ whole genome shotgun (WGS) entry which is preliminary data.</text>
</comment>
<keyword evidence="2" id="KW-1185">Reference proteome</keyword>
<evidence type="ECO:0000313" key="2">
    <source>
        <dbReference type="Proteomes" id="UP000297635"/>
    </source>
</evidence>
<dbReference type="GeneID" id="82149631"/>